<dbReference type="AlphaFoldDB" id="A0A073CGC6"/>
<dbReference type="RefSeq" id="WP_042154207.1">
    <property type="nucleotide sequence ID" value="NZ_CM002803.1"/>
</dbReference>
<proteinExistence type="predicted"/>
<reference evidence="2 3" key="1">
    <citation type="journal article" date="2014" name="Appl. Environ. Microbiol.">
        <title>Elucidation of insertion elements encoded on plasmids and in vitro construction of shuttle vectors from the toxic cyanobacterium Planktothrix.</title>
        <authorList>
            <person name="Christiansen G."/>
            <person name="Goesmann A."/>
            <person name="Kurmayer R."/>
        </authorList>
    </citation>
    <scope>NUCLEOTIDE SEQUENCE [LARGE SCALE GENOMIC DNA]</scope>
    <source>
        <strain evidence="2 3">NIVA-CYA 126/8</strain>
    </source>
</reference>
<dbReference type="EMBL" id="CM002803">
    <property type="protein sequence ID" value="KEI67186.1"/>
    <property type="molecule type" value="Genomic_DNA"/>
</dbReference>
<feature type="transmembrane region" description="Helical" evidence="1">
    <location>
        <begin position="25"/>
        <end position="46"/>
    </location>
</feature>
<keyword evidence="3" id="KW-1185">Reference proteome</keyword>
<evidence type="ECO:0000256" key="1">
    <source>
        <dbReference type="SAM" id="Phobius"/>
    </source>
</evidence>
<protein>
    <submittedName>
        <fullName evidence="2">Uncharacterized protein</fullName>
    </submittedName>
</protein>
<organism evidence="2 3">
    <name type="scientific">Planktothrix agardhii (strain NIVA-CYA 126/8)</name>
    <dbReference type="NCBI Taxonomy" id="388467"/>
    <lineage>
        <taxon>Bacteria</taxon>
        <taxon>Bacillati</taxon>
        <taxon>Cyanobacteriota</taxon>
        <taxon>Cyanophyceae</taxon>
        <taxon>Oscillatoriophycideae</taxon>
        <taxon>Oscillatoriales</taxon>
        <taxon>Microcoleaceae</taxon>
        <taxon>Planktothrix</taxon>
    </lineage>
</organism>
<accession>A0A073CGC6</accession>
<name>A0A073CGC6_PLAA1</name>
<evidence type="ECO:0000313" key="3">
    <source>
        <dbReference type="Proteomes" id="UP000027395"/>
    </source>
</evidence>
<feature type="transmembrane region" description="Helical" evidence="1">
    <location>
        <begin position="105"/>
        <end position="129"/>
    </location>
</feature>
<dbReference type="eggNOG" id="ENOG50336VT">
    <property type="taxonomic scope" value="Bacteria"/>
</dbReference>
<keyword evidence="1" id="KW-0812">Transmembrane</keyword>
<dbReference type="GeneID" id="77289257"/>
<dbReference type="HOGENOM" id="CLU_1915116_0_0_3"/>
<feature type="transmembrane region" description="Helical" evidence="1">
    <location>
        <begin position="52"/>
        <end position="70"/>
    </location>
</feature>
<gene>
    <name evidence="2" type="ORF">A19Y_2249</name>
</gene>
<sequence>MDNGTYEFNESQNQLILDLSKKMRFVSYFLIVSGALGAISGFITILQGVQGGFSGIVQGVILLVTGIWTINAAKAFQLIVDTQGNDIENLMGALGQLRKLYTLQYWLFLIAVIFMIIGLILILVFGIAAGGS</sequence>
<dbReference type="Proteomes" id="UP000027395">
    <property type="component" value="Chromosome"/>
</dbReference>
<evidence type="ECO:0000313" key="2">
    <source>
        <dbReference type="EMBL" id="KEI67186.1"/>
    </source>
</evidence>
<keyword evidence="1" id="KW-0472">Membrane</keyword>
<dbReference type="PATRIC" id="fig|388467.6.peg.2191"/>
<keyword evidence="1" id="KW-1133">Transmembrane helix</keyword>